<evidence type="ECO:0000313" key="7">
    <source>
        <dbReference type="EMBL" id="EXU96636.1"/>
    </source>
</evidence>
<evidence type="ECO:0000256" key="5">
    <source>
        <dbReference type="PROSITE-ProRule" id="PRU01240"/>
    </source>
</evidence>
<dbReference type="PRINTS" id="PR00723">
    <property type="entry name" value="SUBTILISIN"/>
</dbReference>
<protein>
    <submittedName>
        <fullName evidence="7">Peptidase S8 family protein</fullName>
    </submittedName>
</protein>
<sequence>MSSRSSSIATKKPRRALTGLLFSTCLAARLPTIPSPDNNQVASIEVDVKGSRNTSAAQQNAPGNLVRLSHYQTENVQTYEYDSSAGQGITVYVLDGGIRLTHEEFEGRATFGAGFASHQGEGDSNGHGTHVAAIIGGAKYGVAKQVQIVSVKLQPREPQLEKALDFVLKDVQHRNITGKAIISMSMSFPASDDIDKMFRRLVNSGIVCVVSAGNNNWDASKNSPSRDPGVITVAAMNHRSDSRWEESSYGPAVDLYAPGADITSASRDSDSASVTLSGTSQAVPHVAGLAAYIMSLESITKPSQVAARLKDIAKQSGAQVQWNAPHTTGLIASNGLDKGGPSSLFPPKRIPWTPEPKYSDECGPEYSERKCGSQKYCNALDEAPRAPKTGFFKNAEECFDAHEPAPKLPWIKAPSLKTGPDSCGYSFTGNPAWAIYDDASCGTQVYCEAFDKIKPRPDFLFGFKNTKACLEAHDPPPSG</sequence>
<dbReference type="PROSITE" id="PS00138">
    <property type="entry name" value="SUBTILASE_SER"/>
    <property type="match status" value="1"/>
</dbReference>
<dbReference type="InterPro" id="IPR034193">
    <property type="entry name" value="PCSK9_ProteinaseK-like"/>
</dbReference>
<dbReference type="PROSITE" id="PS51892">
    <property type="entry name" value="SUBTILASE"/>
    <property type="match status" value="1"/>
</dbReference>
<evidence type="ECO:0000256" key="4">
    <source>
        <dbReference type="ARBA" id="ARBA00022825"/>
    </source>
</evidence>
<evidence type="ECO:0000256" key="3">
    <source>
        <dbReference type="ARBA" id="ARBA00022801"/>
    </source>
</evidence>
<evidence type="ECO:0000256" key="2">
    <source>
        <dbReference type="ARBA" id="ARBA00022670"/>
    </source>
</evidence>
<dbReference type="OrthoDB" id="206201at2759"/>
<dbReference type="AlphaFoldDB" id="A0A014P4M2"/>
<dbReference type="Gene3D" id="3.40.50.200">
    <property type="entry name" value="Peptidase S8/S53 domain"/>
    <property type="match status" value="1"/>
</dbReference>
<name>A0A014P4M2_9HYPO</name>
<keyword evidence="2 5" id="KW-0645">Protease</keyword>
<dbReference type="SUPFAM" id="SSF52743">
    <property type="entry name" value="Subtilisin-like"/>
    <property type="match status" value="1"/>
</dbReference>
<dbReference type="GO" id="GO:0004252">
    <property type="term" value="F:serine-type endopeptidase activity"/>
    <property type="evidence" value="ECO:0007669"/>
    <property type="project" value="UniProtKB-UniRule"/>
</dbReference>
<dbReference type="InterPro" id="IPR015500">
    <property type="entry name" value="Peptidase_S8_subtilisin-rel"/>
</dbReference>
<dbReference type="InterPro" id="IPR036852">
    <property type="entry name" value="Peptidase_S8/S53_dom_sf"/>
</dbReference>
<feature type="active site" description="Charge relay system" evidence="5">
    <location>
        <position position="280"/>
    </location>
</feature>
<feature type="active site" description="Charge relay system" evidence="5">
    <location>
        <position position="127"/>
    </location>
</feature>
<comment type="similarity">
    <text evidence="1 5">Belongs to the peptidase S8 family.</text>
</comment>
<keyword evidence="3 5" id="KW-0378">Hydrolase</keyword>
<keyword evidence="4 5" id="KW-0720">Serine protease</keyword>
<proteinExistence type="inferred from homology"/>
<dbReference type="CDD" id="cd04077">
    <property type="entry name" value="Peptidases_S8_PCSK9_ProteinaseK_like"/>
    <property type="match status" value="1"/>
</dbReference>
<evidence type="ECO:0000259" key="6">
    <source>
        <dbReference type="Pfam" id="PF00082"/>
    </source>
</evidence>
<evidence type="ECO:0000313" key="8">
    <source>
        <dbReference type="Proteomes" id="UP000030151"/>
    </source>
</evidence>
<feature type="active site" description="Charge relay system" evidence="5">
    <location>
        <position position="95"/>
    </location>
</feature>
<dbReference type="EMBL" id="JELW01000047">
    <property type="protein sequence ID" value="EXU96636.1"/>
    <property type="molecule type" value="Genomic_DNA"/>
</dbReference>
<feature type="domain" description="Peptidase S8/S53" evidence="6">
    <location>
        <begin position="86"/>
        <end position="316"/>
    </location>
</feature>
<comment type="caution">
    <text evidence="7">The sequence shown here is derived from an EMBL/GenBank/DDBJ whole genome shotgun (WGS) entry which is preliminary data.</text>
</comment>
<dbReference type="PANTHER" id="PTHR43806">
    <property type="entry name" value="PEPTIDASE S8"/>
    <property type="match status" value="1"/>
</dbReference>
<accession>A0A014P4M2</accession>
<dbReference type="eggNOG" id="KOG1153">
    <property type="taxonomic scope" value="Eukaryota"/>
</dbReference>
<dbReference type="PANTHER" id="PTHR43806:SF11">
    <property type="entry name" value="CEREVISIN-RELATED"/>
    <property type="match status" value="1"/>
</dbReference>
<dbReference type="Pfam" id="PF00082">
    <property type="entry name" value="Peptidase_S8"/>
    <property type="match status" value="1"/>
</dbReference>
<reference evidence="7 8" key="1">
    <citation type="submission" date="2014-02" db="EMBL/GenBank/DDBJ databases">
        <title>The genome sequence of the entomopathogenic fungus Metarhizium robertsii ARSEF 2575.</title>
        <authorList>
            <person name="Giuliano Garisto Donzelli B."/>
            <person name="Roe B.A."/>
            <person name="Macmil S.L."/>
            <person name="Krasnoff S.B."/>
            <person name="Gibson D.M."/>
        </authorList>
    </citation>
    <scope>NUCLEOTIDE SEQUENCE [LARGE SCALE GENOMIC DNA]</scope>
    <source>
        <strain evidence="7 8">ARSEF 2575</strain>
    </source>
</reference>
<dbReference type="HOGENOM" id="CLU_011263_18_0_1"/>
<dbReference type="Proteomes" id="UP000030151">
    <property type="component" value="Unassembled WGS sequence"/>
</dbReference>
<gene>
    <name evidence="7" type="ORF">X797_010312</name>
</gene>
<evidence type="ECO:0000256" key="1">
    <source>
        <dbReference type="ARBA" id="ARBA00011073"/>
    </source>
</evidence>
<dbReference type="GO" id="GO:0006508">
    <property type="term" value="P:proteolysis"/>
    <property type="evidence" value="ECO:0007669"/>
    <property type="project" value="UniProtKB-KW"/>
</dbReference>
<organism evidence="7 8">
    <name type="scientific">Metarhizium robertsii</name>
    <dbReference type="NCBI Taxonomy" id="568076"/>
    <lineage>
        <taxon>Eukaryota</taxon>
        <taxon>Fungi</taxon>
        <taxon>Dikarya</taxon>
        <taxon>Ascomycota</taxon>
        <taxon>Pezizomycotina</taxon>
        <taxon>Sordariomycetes</taxon>
        <taxon>Hypocreomycetidae</taxon>
        <taxon>Hypocreales</taxon>
        <taxon>Clavicipitaceae</taxon>
        <taxon>Metarhizium</taxon>
    </lineage>
</organism>
<dbReference type="InterPro" id="IPR023828">
    <property type="entry name" value="Peptidase_S8_Ser-AS"/>
</dbReference>
<dbReference type="InterPro" id="IPR000209">
    <property type="entry name" value="Peptidase_S8/S53_dom"/>
</dbReference>
<dbReference type="InterPro" id="IPR050131">
    <property type="entry name" value="Peptidase_S8_subtilisin-like"/>
</dbReference>